<keyword evidence="1" id="KW-0472">Membrane</keyword>
<keyword evidence="1" id="KW-0812">Transmembrane</keyword>
<name>A0ABU5QD43_9BACT</name>
<comment type="caution">
    <text evidence="2">The sequence shown here is derived from an EMBL/GenBank/DDBJ whole genome shotgun (WGS) entry which is preliminary data.</text>
</comment>
<accession>A0ABU5QD43</accession>
<organism evidence="2 3">
    <name type="scientific">Arcicella rigui</name>
    <dbReference type="NCBI Taxonomy" id="797020"/>
    <lineage>
        <taxon>Bacteria</taxon>
        <taxon>Pseudomonadati</taxon>
        <taxon>Bacteroidota</taxon>
        <taxon>Cytophagia</taxon>
        <taxon>Cytophagales</taxon>
        <taxon>Flectobacillaceae</taxon>
        <taxon>Arcicella</taxon>
    </lineage>
</organism>
<dbReference type="RefSeq" id="WP_323297428.1">
    <property type="nucleotide sequence ID" value="NZ_JAYFUM010000016.1"/>
</dbReference>
<dbReference type="Proteomes" id="UP001302949">
    <property type="component" value="Unassembled WGS sequence"/>
</dbReference>
<dbReference type="InterPro" id="IPR021516">
    <property type="entry name" value="DUF3179"/>
</dbReference>
<sequence length="380" mass="43315">MKKLFYLGIIGLILFEILNVYFIMPMPGSQQMRSIDIAYFLYTWRWTFRVFFGVLILAGISSAYQSSRVFTALASVIALGVCYAFNFQMAADAMFAQTEHLSMQTAQKNKIKTNRVIVGVELNGEAKAYPISLILYHHQVRDTLAGKPIMVTYCSVCRTGRVFEPLVNGKPETFRLVGMDHFNAMFEDKTTKSWWRQANGEAITGPLKGTVLPELASQQVSLDTWLKLYPESKIMQADVLYKDEYDSTAKYESGKSKKKLTGTDSLSWKDKSWVVGIQLNGESKAFDWNRLKKERIVQTSIGKEAIVLVLAKDNKSFFAFKVPTNSSTFTFKNDTLINGSSRFDLRGKSISNPQITLTKVNAYQEFWHSWKTFHPQTQQY</sequence>
<keyword evidence="1" id="KW-1133">Transmembrane helix</keyword>
<evidence type="ECO:0000313" key="3">
    <source>
        <dbReference type="Proteomes" id="UP001302949"/>
    </source>
</evidence>
<keyword evidence="3" id="KW-1185">Reference proteome</keyword>
<feature type="transmembrane region" description="Helical" evidence="1">
    <location>
        <begin position="70"/>
        <end position="87"/>
    </location>
</feature>
<dbReference type="EMBL" id="JAYFUM010000016">
    <property type="protein sequence ID" value="MEA5140274.1"/>
    <property type="molecule type" value="Genomic_DNA"/>
</dbReference>
<evidence type="ECO:0000256" key="1">
    <source>
        <dbReference type="SAM" id="Phobius"/>
    </source>
</evidence>
<feature type="transmembrane region" description="Helical" evidence="1">
    <location>
        <begin position="46"/>
        <end position="64"/>
    </location>
</feature>
<protein>
    <submittedName>
        <fullName evidence="2">DUF3179 domain-containing (Seleno)protein</fullName>
    </submittedName>
</protein>
<dbReference type="Pfam" id="PF11376">
    <property type="entry name" value="DUF3179"/>
    <property type="match status" value="1"/>
</dbReference>
<feature type="transmembrane region" description="Helical" evidence="1">
    <location>
        <begin position="6"/>
        <end position="25"/>
    </location>
</feature>
<proteinExistence type="predicted"/>
<reference evidence="2 3" key="1">
    <citation type="submission" date="2023-12" db="EMBL/GenBank/DDBJ databases">
        <title>Novel species of the genus Arcicella isolated from rivers.</title>
        <authorList>
            <person name="Lu H."/>
        </authorList>
    </citation>
    <scope>NUCLEOTIDE SEQUENCE [LARGE SCALE GENOMIC DNA]</scope>
    <source>
        <strain evidence="2 3">KCTC 23307</strain>
    </source>
</reference>
<gene>
    <name evidence="2" type="ORF">VB248_14075</name>
</gene>
<evidence type="ECO:0000313" key="2">
    <source>
        <dbReference type="EMBL" id="MEA5140274.1"/>
    </source>
</evidence>